<accession>A0A9P3WI99</accession>
<dbReference type="AlphaFoldDB" id="A0A9P3WI99"/>
<evidence type="ECO:0000313" key="11">
    <source>
        <dbReference type="EMBL" id="HAT3583946.1"/>
    </source>
</evidence>
<dbReference type="InterPro" id="IPR055348">
    <property type="entry name" value="DctQ"/>
</dbReference>
<keyword evidence="7 9" id="KW-0472">Membrane</keyword>
<comment type="similarity">
    <text evidence="8 9">Belongs to the TRAP transporter small permease family.</text>
</comment>
<feature type="transmembrane region" description="Helical" evidence="9">
    <location>
        <begin position="86"/>
        <end position="108"/>
    </location>
</feature>
<keyword evidence="3" id="KW-1003">Cell membrane</keyword>
<comment type="subunit">
    <text evidence="9">The complex comprises the extracytoplasmic solute receptor protein and the two transmembrane proteins.</text>
</comment>
<dbReference type="PANTHER" id="PTHR35011:SF2">
    <property type="entry name" value="2,3-DIKETO-L-GULONATE TRAP TRANSPORTER SMALL PERMEASE PROTEIN YIAM"/>
    <property type="match status" value="1"/>
</dbReference>
<evidence type="ECO:0000256" key="9">
    <source>
        <dbReference type="RuleBase" id="RU369079"/>
    </source>
</evidence>
<dbReference type="GO" id="GO:0005886">
    <property type="term" value="C:plasma membrane"/>
    <property type="evidence" value="ECO:0007669"/>
    <property type="project" value="UniProtKB-SubCell"/>
</dbReference>
<dbReference type="PANTHER" id="PTHR35011">
    <property type="entry name" value="2,3-DIKETO-L-GULONATE TRAP TRANSPORTER SMALL PERMEASE PROTEIN YIAM"/>
    <property type="match status" value="1"/>
</dbReference>
<gene>
    <name evidence="11" type="ORF">I8531_004301</name>
</gene>
<evidence type="ECO:0000256" key="5">
    <source>
        <dbReference type="ARBA" id="ARBA00022692"/>
    </source>
</evidence>
<protein>
    <recommendedName>
        <fullName evidence="9">TRAP transporter small permease protein</fullName>
    </recommendedName>
</protein>
<dbReference type="InterPro" id="IPR007387">
    <property type="entry name" value="TRAP_DctQ"/>
</dbReference>
<evidence type="ECO:0000256" key="6">
    <source>
        <dbReference type="ARBA" id="ARBA00022989"/>
    </source>
</evidence>
<reference evidence="11" key="2">
    <citation type="submission" date="2020-10" db="EMBL/GenBank/DDBJ databases">
        <authorList>
            <consortium name="NCBI Pathogen Detection Project"/>
        </authorList>
    </citation>
    <scope>NUCLEOTIDE SEQUENCE</scope>
    <source>
        <strain evidence="11">CAVp300</strain>
    </source>
</reference>
<comment type="function">
    <text evidence="9">Part of the tripartite ATP-independent periplasmic (TRAP) transport system.</text>
</comment>
<organism evidence="11 12">
    <name type="scientific">Kluyvera intermedia</name>
    <name type="common">Enterobacter intermedius</name>
    <dbReference type="NCBI Taxonomy" id="61648"/>
    <lineage>
        <taxon>Bacteria</taxon>
        <taxon>Pseudomonadati</taxon>
        <taxon>Pseudomonadota</taxon>
        <taxon>Gammaproteobacteria</taxon>
        <taxon>Enterobacterales</taxon>
        <taxon>Enterobacteriaceae</taxon>
        <taxon>Kluyvera</taxon>
    </lineage>
</organism>
<reference evidence="11" key="1">
    <citation type="journal article" date="2018" name="Genome Biol.">
        <title>SKESA: strategic k-mer extension for scrupulous assemblies.</title>
        <authorList>
            <person name="Souvorov A."/>
            <person name="Agarwala R."/>
            <person name="Lipman D.J."/>
        </authorList>
    </citation>
    <scope>NUCLEOTIDE SEQUENCE</scope>
    <source>
        <strain evidence="11">CAVp300</strain>
    </source>
</reference>
<comment type="caution">
    <text evidence="11">The sequence shown here is derived from an EMBL/GenBank/DDBJ whole genome shotgun (WGS) entry which is preliminary data.</text>
</comment>
<proteinExistence type="inferred from homology"/>
<evidence type="ECO:0000313" key="12">
    <source>
        <dbReference type="Proteomes" id="UP000867740"/>
    </source>
</evidence>
<keyword evidence="6 9" id="KW-1133">Transmembrane helix</keyword>
<keyword evidence="2 9" id="KW-0813">Transport</keyword>
<evidence type="ECO:0000256" key="3">
    <source>
        <dbReference type="ARBA" id="ARBA00022475"/>
    </source>
</evidence>
<feature type="transmembrane region" description="Helical" evidence="9">
    <location>
        <begin position="128"/>
        <end position="146"/>
    </location>
</feature>
<comment type="subcellular location">
    <subcellularLocation>
        <location evidence="1 9">Cell inner membrane</location>
        <topology evidence="1 9">Multi-pass membrane protein</topology>
    </subcellularLocation>
</comment>
<name>A0A9P3WI99_KLUIN</name>
<evidence type="ECO:0000259" key="10">
    <source>
        <dbReference type="Pfam" id="PF04290"/>
    </source>
</evidence>
<feature type="domain" description="Tripartite ATP-independent periplasmic transporters DctQ component" evidence="10">
    <location>
        <begin position="23"/>
        <end position="153"/>
    </location>
</feature>
<dbReference type="EMBL" id="DACSUM010000044">
    <property type="protein sequence ID" value="HAT3583946.1"/>
    <property type="molecule type" value="Genomic_DNA"/>
</dbReference>
<evidence type="ECO:0000256" key="4">
    <source>
        <dbReference type="ARBA" id="ARBA00022519"/>
    </source>
</evidence>
<keyword evidence="5 9" id="KW-0812">Transmembrane</keyword>
<evidence type="ECO:0000256" key="1">
    <source>
        <dbReference type="ARBA" id="ARBA00004429"/>
    </source>
</evidence>
<feature type="transmembrane region" description="Helical" evidence="9">
    <location>
        <begin position="12"/>
        <end position="32"/>
    </location>
</feature>
<evidence type="ECO:0000256" key="7">
    <source>
        <dbReference type="ARBA" id="ARBA00023136"/>
    </source>
</evidence>
<keyword evidence="4 9" id="KW-0997">Cell inner membrane</keyword>
<dbReference type="GO" id="GO:0015740">
    <property type="term" value="P:C4-dicarboxylate transport"/>
    <property type="evidence" value="ECO:0007669"/>
    <property type="project" value="TreeGrafter"/>
</dbReference>
<dbReference type="RefSeq" id="WP_047372374.1">
    <property type="nucleotide sequence ID" value="NZ_CABMNU010000005.1"/>
</dbReference>
<evidence type="ECO:0000256" key="2">
    <source>
        <dbReference type="ARBA" id="ARBA00022448"/>
    </source>
</evidence>
<feature type="transmembrane region" description="Helical" evidence="9">
    <location>
        <begin position="47"/>
        <end position="65"/>
    </location>
</feature>
<dbReference type="GO" id="GO:0022857">
    <property type="term" value="F:transmembrane transporter activity"/>
    <property type="evidence" value="ECO:0007669"/>
    <property type="project" value="UniProtKB-UniRule"/>
</dbReference>
<dbReference type="Pfam" id="PF04290">
    <property type="entry name" value="DctQ"/>
    <property type="match status" value="1"/>
</dbReference>
<sequence>MNKIRKLLDKILEVLTCLMLAMMVITVCWQVISRYVLGTPSTFTEELLRFALVWLSMLGMAYVSGKQQHICLTLFLDKASPLLRTLWTLVLQICFGLFALYALIIGGLQISSISMAQYSPALNISMGHVYYALPLGGILIIIYSVLNIMDSLRNMKALSGTESA</sequence>
<evidence type="ECO:0000256" key="8">
    <source>
        <dbReference type="ARBA" id="ARBA00038436"/>
    </source>
</evidence>
<dbReference type="Proteomes" id="UP000867740">
    <property type="component" value="Unassembled WGS sequence"/>
</dbReference>